<evidence type="ECO:0000256" key="6">
    <source>
        <dbReference type="ARBA" id="ARBA00034115"/>
    </source>
</evidence>
<keyword evidence="3" id="KW-0663">Pyridoxal phosphate</keyword>
<gene>
    <name evidence="12" type="ORF">DdX_02659</name>
</gene>
<keyword evidence="13" id="KW-1185">Reference proteome</keyword>
<comment type="pathway">
    <text evidence="6">Amine and polyamine biosynthesis; putrescine biosynthesis via L-ornithine pathway; putrescine from L-ornithine: step 1/1.</text>
</comment>
<organism evidence="12 13">
    <name type="scientific">Ditylenchus destructor</name>
    <dbReference type="NCBI Taxonomy" id="166010"/>
    <lineage>
        <taxon>Eukaryota</taxon>
        <taxon>Metazoa</taxon>
        <taxon>Ecdysozoa</taxon>
        <taxon>Nematoda</taxon>
        <taxon>Chromadorea</taxon>
        <taxon>Rhabditida</taxon>
        <taxon>Tylenchina</taxon>
        <taxon>Tylenchomorpha</taxon>
        <taxon>Sphaerularioidea</taxon>
        <taxon>Anguinidae</taxon>
        <taxon>Anguininae</taxon>
        <taxon>Ditylenchus</taxon>
    </lineage>
</organism>
<sequence>MVEFGYQVLADADVAVYHHKLDIHEVMNTIAQHEEAQKSDEAFLVINLSYLYDRYQEWKKKLPRIQPYYAIKSNSDPVMTKFLADMGCGFDCASKKEMNEAVLEGMVEPDRVIYANPVKHRNYIKHAERIGIRKMTFDNEEELLKVKQYHRNPEMVLRIRVDDPTAGNVLGIKFGCDPPIEKGTELLKKAKEIGVPVVGIAFHVGTMCNDPKAYREGLSDARKLFDIGTELGHELRIVDIGGGFPGQELPGKITFDEMIDVIEPALKEFFPEKQYPNLEITAEPGRFFSTEPVFVVVHVIGVTKVPASRITKKGILNT</sequence>
<evidence type="ECO:0000256" key="4">
    <source>
        <dbReference type="ARBA" id="ARBA00023115"/>
    </source>
</evidence>
<evidence type="ECO:0000256" key="5">
    <source>
        <dbReference type="ARBA" id="ARBA00023239"/>
    </source>
</evidence>
<evidence type="ECO:0000313" key="13">
    <source>
        <dbReference type="Proteomes" id="UP001201812"/>
    </source>
</evidence>
<dbReference type="InterPro" id="IPR022657">
    <property type="entry name" value="De-COase2_CS"/>
</dbReference>
<dbReference type="PANTHER" id="PTHR11482:SF6">
    <property type="entry name" value="ORNITHINE DECARBOXYLASE 1-RELATED"/>
    <property type="match status" value="1"/>
</dbReference>
<dbReference type="PROSITE" id="PS00878">
    <property type="entry name" value="ODR_DC_2_1"/>
    <property type="match status" value="1"/>
</dbReference>
<evidence type="ECO:0000313" key="12">
    <source>
        <dbReference type="EMBL" id="KAI1725967.1"/>
    </source>
</evidence>
<dbReference type="AlphaFoldDB" id="A0AAD4NEM8"/>
<keyword evidence="4" id="KW-0620">Polyamine biosynthesis</keyword>
<evidence type="ECO:0000256" key="9">
    <source>
        <dbReference type="ARBA" id="ARBA00046672"/>
    </source>
</evidence>
<dbReference type="SUPFAM" id="SSF51419">
    <property type="entry name" value="PLP-binding barrel"/>
    <property type="match status" value="1"/>
</dbReference>
<dbReference type="PROSITE" id="PS00879">
    <property type="entry name" value="ODR_DC_2_2"/>
    <property type="match status" value="1"/>
</dbReference>
<evidence type="ECO:0000256" key="8">
    <source>
        <dbReference type="ARBA" id="ARBA00037173"/>
    </source>
</evidence>
<dbReference type="InterPro" id="IPR009006">
    <property type="entry name" value="Ala_racemase/Decarboxylase_C"/>
</dbReference>
<dbReference type="GO" id="GO:0033387">
    <property type="term" value="P:putrescine biosynthetic process from arginine, via ornithine"/>
    <property type="evidence" value="ECO:0007669"/>
    <property type="project" value="TreeGrafter"/>
</dbReference>
<dbReference type="FunFam" id="3.20.20.10:FF:000005">
    <property type="entry name" value="Ornithine decarboxylase"/>
    <property type="match status" value="1"/>
</dbReference>
<name>A0AAD4NEM8_9BILA</name>
<comment type="cofactor">
    <cofactor evidence="1">
        <name>pyridoxal 5'-phosphate</name>
        <dbReference type="ChEBI" id="CHEBI:597326"/>
    </cofactor>
</comment>
<comment type="similarity">
    <text evidence="2">Belongs to the Orn/Lys/Arg decarboxylase class-II family.</text>
</comment>
<dbReference type="PANTHER" id="PTHR11482">
    <property type="entry name" value="ARGININE/DIAMINOPIMELATE/ORNITHINE DECARBOXYLASE"/>
    <property type="match status" value="1"/>
</dbReference>
<accession>A0AAD4NEM8</accession>
<evidence type="ECO:0000256" key="3">
    <source>
        <dbReference type="ARBA" id="ARBA00022898"/>
    </source>
</evidence>
<reference evidence="12" key="1">
    <citation type="submission" date="2022-01" db="EMBL/GenBank/DDBJ databases">
        <title>Genome Sequence Resource for Two Populations of Ditylenchus destructor, the Migratory Endoparasitic Phytonematode.</title>
        <authorList>
            <person name="Zhang H."/>
            <person name="Lin R."/>
            <person name="Xie B."/>
        </authorList>
    </citation>
    <scope>NUCLEOTIDE SEQUENCE</scope>
    <source>
        <strain evidence="12">BazhouSP</strain>
    </source>
</reference>
<proteinExistence type="inferred from homology"/>
<feature type="domain" description="Orn/DAP/Arg decarboxylase 2 N-terminal" evidence="11">
    <location>
        <begin position="51"/>
        <end position="289"/>
    </location>
</feature>
<dbReference type="EC" id="4.1.1.17" evidence="7"/>
<dbReference type="InterPro" id="IPR029066">
    <property type="entry name" value="PLP-binding_barrel"/>
</dbReference>
<dbReference type="PRINTS" id="PR01182">
    <property type="entry name" value="ORNDCRBXLASE"/>
</dbReference>
<dbReference type="InterPro" id="IPR022644">
    <property type="entry name" value="De-COase2_N"/>
</dbReference>
<dbReference type="EMBL" id="JAKKPZ010000002">
    <property type="protein sequence ID" value="KAI1725967.1"/>
    <property type="molecule type" value="Genomic_DNA"/>
</dbReference>
<evidence type="ECO:0000256" key="7">
    <source>
        <dbReference type="ARBA" id="ARBA00034138"/>
    </source>
</evidence>
<keyword evidence="5" id="KW-0456">Lyase</keyword>
<comment type="caution">
    <text evidence="12">The sequence shown here is derived from an EMBL/GenBank/DDBJ whole genome shotgun (WGS) entry which is preliminary data.</text>
</comment>
<comment type="subunit">
    <text evidence="9">Homodimer. Only the dimer is catalytically active, as the active sites are constructed of residues from both monomers.</text>
</comment>
<dbReference type="Pfam" id="PF02784">
    <property type="entry name" value="Orn_Arg_deC_N"/>
    <property type="match status" value="1"/>
</dbReference>
<dbReference type="PRINTS" id="PR01179">
    <property type="entry name" value="ODADCRBXLASE"/>
</dbReference>
<dbReference type="GO" id="GO:0004586">
    <property type="term" value="F:ornithine decarboxylase activity"/>
    <property type="evidence" value="ECO:0007669"/>
    <property type="project" value="UniProtKB-EC"/>
</dbReference>
<dbReference type="Gene3D" id="2.40.37.10">
    <property type="entry name" value="Lyase, Ornithine Decarboxylase, Chain A, domain 1"/>
    <property type="match status" value="1"/>
</dbReference>
<evidence type="ECO:0000256" key="2">
    <source>
        <dbReference type="ARBA" id="ARBA00008872"/>
    </source>
</evidence>
<dbReference type="InterPro" id="IPR002433">
    <property type="entry name" value="Orn_de-COase"/>
</dbReference>
<evidence type="ECO:0000256" key="10">
    <source>
        <dbReference type="ARBA" id="ARBA00049127"/>
    </source>
</evidence>
<dbReference type="Gene3D" id="3.20.20.10">
    <property type="entry name" value="Alanine racemase"/>
    <property type="match status" value="1"/>
</dbReference>
<evidence type="ECO:0000256" key="1">
    <source>
        <dbReference type="ARBA" id="ARBA00001933"/>
    </source>
</evidence>
<dbReference type="Proteomes" id="UP001201812">
    <property type="component" value="Unassembled WGS sequence"/>
</dbReference>
<protein>
    <recommendedName>
        <fullName evidence="7">ornithine decarboxylase</fullName>
        <ecNumber evidence="7">4.1.1.17</ecNumber>
    </recommendedName>
</protein>
<dbReference type="InterPro" id="IPR022653">
    <property type="entry name" value="De-COase2_pyr-phos_BS"/>
</dbReference>
<dbReference type="InterPro" id="IPR000183">
    <property type="entry name" value="Orn/DAP/Arg_de-COase"/>
</dbReference>
<comment type="function">
    <text evidence="8">Catalyzes the first and rate-limiting step of polyamine biosynthesis that converts ornithine into putrescine, which is the precursor for the polyamines, spermidine and spermine. Polyamines are essential for cell proliferation and are implicated in cellular processes, ranging from DNA replication to apoptosis.</text>
</comment>
<comment type="catalytic activity">
    <reaction evidence="10">
        <text>L-ornithine + H(+) = putrescine + CO2</text>
        <dbReference type="Rhea" id="RHEA:22964"/>
        <dbReference type="ChEBI" id="CHEBI:15378"/>
        <dbReference type="ChEBI" id="CHEBI:16526"/>
        <dbReference type="ChEBI" id="CHEBI:46911"/>
        <dbReference type="ChEBI" id="CHEBI:326268"/>
        <dbReference type="EC" id="4.1.1.17"/>
    </reaction>
</comment>
<evidence type="ECO:0000259" key="11">
    <source>
        <dbReference type="Pfam" id="PF02784"/>
    </source>
</evidence>
<dbReference type="GO" id="GO:0005737">
    <property type="term" value="C:cytoplasm"/>
    <property type="evidence" value="ECO:0007669"/>
    <property type="project" value="TreeGrafter"/>
</dbReference>